<sequence length="224" mass="24224">MTSVLGLQPLKIKDIVIVAVLGEIVGAFGFAIVNNQPALEGIFTKILPQFVLLPLFVLGVPMAAVVALLFAYFLAKKIKPIFFQMGKFAAVGFSNTAIDWGIFNLILAPIGFSSAGQVIYALGKGISFAFATLNSFVWNKFWSFEKKETKGVGKEAAKFYAFTAVGLVINVTVALIVRNIGPHSDLWGGVVSPALATAVSMIWDFFAYKFFVFKSGQPAVEPEK</sequence>
<feature type="transmembrane region" description="Helical" evidence="6">
    <location>
        <begin position="87"/>
        <end position="112"/>
    </location>
</feature>
<name>A0A1G2PFI4_9BACT</name>
<reference evidence="8 9" key="1">
    <citation type="journal article" date="2016" name="Nat. Commun.">
        <title>Thousands of microbial genomes shed light on interconnected biogeochemical processes in an aquifer system.</title>
        <authorList>
            <person name="Anantharaman K."/>
            <person name="Brown C.T."/>
            <person name="Hug L.A."/>
            <person name="Sharon I."/>
            <person name="Castelle C.J."/>
            <person name="Probst A.J."/>
            <person name="Thomas B.C."/>
            <person name="Singh A."/>
            <person name="Wilkins M.J."/>
            <person name="Karaoz U."/>
            <person name="Brodie E.L."/>
            <person name="Williams K.H."/>
            <person name="Hubbard S.S."/>
            <person name="Banfield J.F."/>
        </authorList>
    </citation>
    <scope>NUCLEOTIDE SEQUENCE [LARGE SCALE GENOMIC DNA]</scope>
</reference>
<evidence type="ECO:0000256" key="4">
    <source>
        <dbReference type="ARBA" id="ARBA00022989"/>
    </source>
</evidence>
<feature type="transmembrane region" description="Helical" evidence="6">
    <location>
        <begin position="159"/>
        <end position="180"/>
    </location>
</feature>
<keyword evidence="4 6" id="KW-1133">Transmembrane helix</keyword>
<dbReference type="GO" id="GO:0005886">
    <property type="term" value="C:plasma membrane"/>
    <property type="evidence" value="ECO:0007669"/>
    <property type="project" value="TreeGrafter"/>
</dbReference>
<dbReference type="Proteomes" id="UP000178869">
    <property type="component" value="Unassembled WGS sequence"/>
</dbReference>
<proteinExistence type="inferred from homology"/>
<evidence type="ECO:0000256" key="6">
    <source>
        <dbReference type="SAM" id="Phobius"/>
    </source>
</evidence>
<feature type="transmembrane region" description="Helical" evidence="6">
    <location>
        <begin position="118"/>
        <end position="138"/>
    </location>
</feature>
<dbReference type="PANTHER" id="PTHR38459:SF1">
    <property type="entry name" value="PROPHAGE BACTOPRENOL-LINKED GLUCOSE TRANSLOCASE HOMOLOG"/>
    <property type="match status" value="1"/>
</dbReference>
<evidence type="ECO:0000256" key="1">
    <source>
        <dbReference type="ARBA" id="ARBA00004141"/>
    </source>
</evidence>
<evidence type="ECO:0000256" key="3">
    <source>
        <dbReference type="ARBA" id="ARBA00022692"/>
    </source>
</evidence>
<evidence type="ECO:0000256" key="2">
    <source>
        <dbReference type="ARBA" id="ARBA00009399"/>
    </source>
</evidence>
<gene>
    <name evidence="8" type="ORF">A2828_03900</name>
</gene>
<organism evidence="8 9">
    <name type="scientific">Candidatus Terrybacteria bacterium RIFCSPHIGHO2_01_FULL_43_35</name>
    <dbReference type="NCBI Taxonomy" id="1802361"/>
    <lineage>
        <taxon>Bacteria</taxon>
        <taxon>Candidatus Terryibacteriota</taxon>
    </lineage>
</organism>
<keyword evidence="3 6" id="KW-0812">Transmembrane</keyword>
<feature type="transmembrane region" description="Helical" evidence="6">
    <location>
        <begin position="186"/>
        <end position="206"/>
    </location>
</feature>
<feature type="transmembrane region" description="Helical" evidence="6">
    <location>
        <begin position="53"/>
        <end position="75"/>
    </location>
</feature>
<evidence type="ECO:0000256" key="5">
    <source>
        <dbReference type="ARBA" id="ARBA00023136"/>
    </source>
</evidence>
<dbReference type="InterPro" id="IPR007267">
    <property type="entry name" value="GtrA_DPMS_TM"/>
</dbReference>
<accession>A0A1G2PFI4</accession>
<comment type="similarity">
    <text evidence="2">Belongs to the GtrA family.</text>
</comment>
<comment type="subcellular location">
    <subcellularLocation>
        <location evidence="1">Membrane</location>
        <topology evidence="1">Multi-pass membrane protein</topology>
    </subcellularLocation>
</comment>
<protein>
    <recommendedName>
        <fullName evidence="7">GtrA/DPMS transmembrane domain-containing protein</fullName>
    </recommendedName>
</protein>
<comment type="caution">
    <text evidence="8">The sequence shown here is derived from an EMBL/GenBank/DDBJ whole genome shotgun (WGS) entry which is preliminary data.</text>
</comment>
<dbReference type="PANTHER" id="PTHR38459">
    <property type="entry name" value="PROPHAGE BACTOPRENOL-LINKED GLUCOSE TRANSLOCASE HOMOLOG"/>
    <property type="match status" value="1"/>
</dbReference>
<dbReference type="GO" id="GO:0000271">
    <property type="term" value="P:polysaccharide biosynthetic process"/>
    <property type="evidence" value="ECO:0007669"/>
    <property type="project" value="InterPro"/>
</dbReference>
<keyword evidence="5 6" id="KW-0472">Membrane</keyword>
<dbReference type="EMBL" id="MHSR01000008">
    <property type="protein sequence ID" value="OHA47084.1"/>
    <property type="molecule type" value="Genomic_DNA"/>
</dbReference>
<dbReference type="AlphaFoldDB" id="A0A1G2PFI4"/>
<feature type="domain" description="GtrA/DPMS transmembrane" evidence="7">
    <location>
        <begin position="87"/>
        <end position="213"/>
    </location>
</feature>
<evidence type="ECO:0000313" key="8">
    <source>
        <dbReference type="EMBL" id="OHA47084.1"/>
    </source>
</evidence>
<evidence type="ECO:0000259" key="7">
    <source>
        <dbReference type="Pfam" id="PF04138"/>
    </source>
</evidence>
<evidence type="ECO:0000313" key="9">
    <source>
        <dbReference type="Proteomes" id="UP000178869"/>
    </source>
</evidence>
<dbReference type="InterPro" id="IPR051401">
    <property type="entry name" value="GtrA_CellWall_Glycosyl"/>
</dbReference>
<feature type="transmembrane region" description="Helical" evidence="6">
    <location>
        <begin position="12"/>
        <end position="33"/>
    </location>
</feature>
<dbReference type="Pfam" id="PF04138">
    <property type="entry name" value="GtrA_DPMS_TM"/>
    <property type="match status" value="1"/>
</dbReference>